<reference evidence="2 3" key="1">
    <citation type="journal article" date="2022" name="Nat. Ecol. Evol.">
        <title>A masculinizing supergene underlies an exaggerated male reproductive morph in a spider.</title>
        <authorList>
            <person name="Hendrickx F."/>
            <person name="De Corte Z."/>
            <person name="Sonet G."/>
            <person name="Van Belleghem S.M."/>
            <person name="Kostlbacher S."/>
            <person name="Vangestel C."/>
        </authorList>
    </citation>
    <scope>NUCLEOTIDE SEQUENCE [LARGE SCALE GENOMIC DNA]</scope>
    <source>
        <strain evidence="2">W744_W776</strain>
    </source>
</reference>
<gene>
    <name evidence="2" type="ORF">JTE90_001820</name>
</gene>
<proteinExistence type="predicted"/>
<feature type="region of interest" description="Disordered" evidence="1">
    <location>
        <begin position="1"/>
        <end position="39"/>
    </location>
</feature>
<evidence type="ECO:0000256" key="1">
    <source>
        <dbReference type="SAM" id="MobiDB-lite"/>
    </source>
</evidence>
<comment type="caution">
    <text evidence="2">The sequence shown here is derived from an EMBL/GenBank/DDBJ whole genome shotgun (WGS) entry which is preliminary data.</text>
</comment>
<name>A0AAV6TE03_9ARAC</name>
<organism evidence="2 3">
    <name type="scientific">Oedothorax gibbosus</name>
    <dbReference type="NCBI Taxonomy" id="931172"/>
    <lineage>
        <taxon>Eukaryota</taxon>
        <taxon>Metazoa</taxon>
        <taxon>Ecdysozoa</taxon>
        <taxon>Arthropoda</taxon>
        <taxon>Chelicerata</taxon>
        <taxon>Arachnida</taxon>
        <taxon>Araneae</taxon>
        <taxon>Araneomorphae</taxon>
        <taxon>Entelegynae</taxon>
        <taxon>Araneoidea</taxon>
        <taxon>Linyphiidae</taxon>
        <taxon>Erigoninae</taxon>
        <taxon>Oedothorax</taxon>
    </lineage>
</organism>
<feature type="region of interest" description="Disordered" evidence="1">
    <location>
        <begin position="53"/>
        <end position="110"/>
    </location>
</feature>
<protein>
    <submittedName>
        <fullName evidence="2">Uncharacterized protein</fullName>
    </submittedName>
</protein>
<sequence>MGLAPTLGNSPGQGPAASPSSGTLTPKRTFPTPCERGFGAGLLPFHLANNFRDGAARHGGLTTRREARREGSRPELADPGDPPAEPMSTDTVPPYKAQNSTTTNPKPVPTFPLRFLVGAFPTTGGKKKHSDLQPVCERVREVGPCSVLCT</sequence>
<evidence type="ECO:0000313" key="2">
    <source>
        <dbReference type="EMBL" id="KAG8156003.1"/>
    </source>
</evidence>
<keyword evidence="3" id="KW-1185">Reference proteome</keyword>
<accession>A0AAV6TE03</accession>
<dbReference type="EMBL" id="JAFNEN010006394">
    <property type="protein sequence ID" value="KAG8156003.1"/>
    <property type="molecule type" value="Genomic_DNA"/>
</dbReference>
<dbReference type="AlphaFoldDB" id="A0AAV6TE03"/>
<dbReference type="Proteomes" id="UP000827092">
    <property type="component" value="Unassembled WGS sequence"/>
</dbReference>
<feature type="compositionally biased region" description="Low complexity" evidence="1">
    <location>
        <begin position="8"/>
        <end position="22"/>
    </location>
</feature>
<feature type="compositionally biased region" description="Basic and acidic residues" evidence="1">
    <location>
        <begin position="63"/>
        <end position="76"/>
    </location>
</feature>
<evidence type="ECO:0000313" key="3">
    <source>
        <dbReference type="Proteomes" id="UP000827092"/>
    </source>
</evidence>